<accession>A0A0D2L4Q6</accession>
<dbReference type="EMBL" id="KK101129">
    <property type="protein sequence ID" value="KIZ02074.1"/>
    <property type="molecule type" value="Genomic_DNA"/>
</dbReference>
<evidence type="ECO:0000313" key="3">
    <source>
        <dbReference type="Proteomes" id="UP000054498"/>
    </source>
</evidence>
<dbReference type="RefSeq" id="XP_013901093.1">
    <property type="nucleotide sequence ID" value="XM_014045639.1"/>
</dbReference>
<evidence type="ECO:0000313" key="2">
    <source>
        <dbReference type="EMBL" id="KIZ02074.1"/>
    </source>
</evidence>
<sequence>MSWDEALLRRLFVGHFHLLHAPGAEELERCWRSQLGYGRVDGERYPSHVRGSCLAICHSLNSRFYPHHPEEVDDATQRRSVKFEFVERARLLGRLAAGPHGFAALRPGGGAAAPELQQLLAFTLQPALDNLANCYADLDFRTWDERHGSVVPQLAARLSPPLLTQPPPPDTPEHAAALHTLLGLAFHSALREARGTAASDRMTMPQDDGFMAAPGLRRAAKLLLAPPALDVFKELLTCITDSAEEEGSRWHLGHALWRGAAAMAGEHGDHQGALAAAAAAPEFRRAAAREARRLAARCALQAQATGGAGSEGGGAAAVAAACGATNGGDEGHGPEGSGSSSAGAGPAASAASAAAEGCALRSVLVLARAQAAVLDHLLVARSALELAPAQAAALLHTLDCLEACVVARVTAACAETSIGAADKGDGPRPPDWPQREQRQDSIIDGSSGRGRQRSGGGKRTGSPTSGPVRHMDQLLDTTVGGWVRGSSIEASGVAP</sequence>
<proteinExistence type="predicted"/>
<name>A0A0D2L4Q6_9CHLO</name>
<dbReference type="GeneID" id="25738765"/>
<feature type="compositionally biased region" description="Basic and acidic residues" evidence="1">
    <location>
        <begin position="422"/>
        <end position="441"/>
    </location>
</feature>
<dbReference type="AlphaFoldDB" id="A0A0D2L4Q6"/>
<evidence type="ECO:0000256" key="1">
    <source>
        <dbReference type="SAM" id="MobiDB-lite"/>
    </source>
</evidence>
<gene>
    <name evidence="2" type="ORF">MNEG_5888</name>
</gene>
<dbReference type="KEGG" id="mng:MNEG_5888"/>
<dbReference type="Proteomes" id="UP000054498">
    <property type="component" value="Unassembled WGS sequence"/>
</dbReference>
<organism evidence="2 3">
    <name type="scientific">Monoraphidium neglectum</name>
    <dbReference type="NCBI Taxonomy" id="145388"/>
    <lineage>
        <taxon>Eukaryota</taxon>
        <taxon>Viridiplantae</taxon>
        <taxon>Chlorophyta</taxon>
        <taxon>core chlorophytes</taxon>
        <taxon>Chlorophyceae</taxon>
        <taxon>CS clade</taxon>
        <taxon>Sphaeropleales</taxon>
        <taxon>Selenastraceae</taxon>
        <taxon>Monoraphidium</taxon>
    </lineage>
</organism>
<reference evidence="2 3" key="1">
    <citation type="journal article" date="2013" name="BMC Genomics">
        <title>Reconstruction of the lipid metabolism for the microalga Monoraphidium neglectum from its genome sequence reveals characteristics suitable for biofuel production.</title>
        <authorList>
            <person name="Bogen C."/>
            <person name="Al-Dilaimi A."/>
            <person name="Albersmeier A."/>
            <person name="Wichmann J."/>
            <person name="Grundmann M."/>
            <person name="Rupp O."/>
            <person name="Lauersen K.J."/>
            <person name="Blifernez-Klassen O."/>
            <person name="Kalinowski J."/>
            <person name="Goesmann A."/>
            <person name="Mussgnug J.H."/>
            <person name="Kruse O."/>
        </authorList>
    </citation>
    <scope>NUCLEOTIDE SEQUENCE [LARGE SCALE GENOMIC DNA]</scope>
    <source>
        <strain evidence="2 3">SAG 48.87</strain>
    </source>
</reference>
<keyword evidence="3" id="KW-1185">Reference proteome</keyword>
<feature type="region of interest" description="Disordered" evidence="1">
    <location>
        <begin position="419"/>
        <end position="480"/>
    </location>
</feature>
<protein>
    <submittedName>
        <fullName evidence="2">Uncharacterized protein</fullName>
    </submittedName>
</protein>